<name>A0ABT9HK82_9SPHN</name>
<dbReference type="InterPro" id="IPR003010">
    <property type="entry name" value="C-N_Hydrolase"/>
</dbReference>
<dbReference type="Pfam" id="PF20154">
    <property type="entry name" value="LNT_N"/>
    <property type="match status" value="1"/>
</dbReference>
<comment type="subcellular location">
    <subcellularLocation>
        <location evidence="1 9">Cell membrane</location>
        <topology evidence="1 9">Multi-pass membrane protein</topology>
    </subcellularLocation>
</comment>
<comment type="catalytic activity">
    <reaction evidence="9">
        <text>N-terminal S-1,2-diacyl-sn-glyceryl-L-cysteinyl-[lipoprotein] + a glycerophospholipid = N-acyl-S-1,2-diacyl-sn-glyceryl-L-cysteinyl-[lipoprotein] + a 2-acyl-sn-glycero-3-phospholipid + H(+)</text>
        <dbReference type="Rhea" id="RHEA:48228"/>
        <dbReference type="Rhea" id="RHEA-COMP:14681"/>
        <dbReference type="Rhea" id="RHEA-COMP:14684"/>
        <dbReference type="ChEBI" id="CHEBI:15378"/>
        <dbReference type="ChEBI" id="CHEBI:136912"/>
        <dbReference type="ChEBI" id="CHEBI:140656"/>
        <dbReference type="ChEBI" id="CHEBI:140657"/>
        <dbReference type="ChEBI" id="CHEBI:140660"/>
        <dbReference type="EC" id="2.3.1.269"/>
    </reaction>
</comment>
<feature type="transmembrane region" description="Helical" evidence="9">
    <location>
        <begin position="60"/>
        <end position="82"/>
    </location>
</feature>
<dbReference type="Proteomes" id="UP001240639">
    <property type="component" value="Unassembled WGS sequence"/>
</dbReference>
<feature type="transmembrane region" description="Helical" evidence="9">
    <location>
        <begin position="88"/>
        <end position="111"/>
    </location>
</feature>
<feature type="transmembrane region" description="Helical" evidence="9">
    <location>
        <begin position="30"/>
        <end position="48"/>
    </location>
</feature>
<feature type="transmembrane region" description="Helical" evidence="9">
    <location>
        <begin position="163"/>
        <end position="189"/>
    </location>
</feature>
<accession>A0ABT9HK82</accession>
<feature type="transmembrane region" description="Helical" evidence="9">
    <location>
        <begin position="500"/>
        <end position="520"/>
    </location>
</feature>
<feature type="domain" description="CN hydrolase" evidence="10">
    <location>
        <begin position="227"/>
        <end position="490"/>
    </location>
</feature>
<keyword evidence="3 9" id="KW-1003">Cell membrane</keyword>
<keyword evidence="5 9" id="KW-0812">Transmembrane</keyword>
<keyword evidence="12" id="KW-1185">Reference proteome</keyword>
<dbReference type="PANTHER" id="PTHR38686:SF1">
    <property type="entry name" value="APOLIPOPROTEIN N-ACYLTRANSFERASE"/>
    <property type="match status" value="1"/>
</dbReference>
<keyword evidence="8 9" id="KW-0012">Acyltransferase</keyword>
<dbReference type="RefSeq" id="WP_305931060.1">
    <property type="nucleotide sequence ID" value="NZ_JAVAIM010000001.1"/>
</dbReference>
<keyword evidence="4 9" id="KW-0808">Transferase</keyword>
<dbReference type="PANTHER" id="PTHR38686">
    <property type="entry name" value="APOLIPOPROTEIN N-ACYLTRANSFERASE"/>
    <property type="match status" value="1"/>
</dbReference>
<evidence type="ECO:0000313" key="12">
    <source>
        <dbReference type="Proteomes" id="UP001240639"/>
    </source>
</evidence>
<protein>
    <recommendedName>
        <fullName evidence="9">Apolipoprotein N-acyltransferase</fullName>
        <shortName evidence="9">ALP N-acyltransferase</shortName>
        <ecNumber evidence="9">2.3.1.269</ecNumber>
    </recommendedName>
</protein>
<dbReference type="EC" id="2.3.1.269" evidence="9"/>
<reference evidence="11 12" key="1">
    <citation type="submission" date="2023-08" db="EMBL/GenBank/DDBJ databases">
        <title>genomic of G39.</title>
        <authorList>
            <person name="Wang Y."/>
        </authorList>
    </citation>
    <scope>NUCLEOTIDE SEQUENCE [LARGE SCALE GENOMIC DNA]</scope>
    <source>
        <strain evidence="11 12">G39</strain>
    </source>
</reference>
<dbReference type="InterPro" id="IPR045378">
    <property type="entry name" value="LNT_N"/>
</dbReference>
<proteinExistence type="inferred from homology"/>
<feature type="transmembrane region" description="Helical" evidence="9">
    <location>
        <begin position="123"/>
        <end position="143"/>
    </location>
</feature>
<feature type="transmembrane region" description="Helical" evidence="9">
    <location>
        <begin position="196"/>
        <end position="214"/>
    </location>
</feature>
<dbReference type="InterPro" id="IPR036526">
    <property type="entry name" value="C-N_Hydrolase_sf"/>
</dbReference>
<evidence type="ECO:0000256" key="1">
    <source>
        <dbReference type="ARBA" id="ARBA00004651"/>
    </source>
</evidence>
<evidence type="ECO:0000256" key="3">
    <source>
        <dbReference type="ARBA" id="ARBA00022475"/>
    </source>
</evidence>
<dbReference type="InterPro" id="IPR004563">
    <property type="entry name" value="Apolipo_AcylTrfase"/>
</dbReference>
<sequence length="525" mass="56114">MDSLLGFARRHPNVTLLLLGALAALGYPPLGLWLVAIVATGAFALIVADSATIGIAAKRGWLFGVAHFTVTNNWIATAFTYQAEMPPALGWLAVPLLSLYLAVYPALAAGLAKALVRNGSGPAFALALGASWILGEWLRSWVFTGYSWGPFSLALMGPWDRPGFGALLPFAGTYALSGMAVCAAALLAMLVVAKRWVPLAAAAAALVAGMYLPAGAGREGYFPLTLVQPNLRQEEIDDASKYESQFQTIAGLSTPQRPVSQRLVLWPESGVPDYLRDGYPQRYYDRMTAGANPAFARARIGSTIGEGSLLLTGAQDLELEEVDGLRRATGAYNVVLAIDGQGEIIDSAAKSHLVPYGEYLPMRALLEPLGASRLVAGTIDFLPGPGPQSLDLGSYGKAGIQICYEIVFSGEVTDRDNRPDYIFNPSNDGWFGAWGPPQHLGQARMRAAEEGLPVLRSTTTGISAVIDARGVVREHIGRNIAARVDTLVPPAHEPTWFARLGHWLTLAWGLLLCAGSLVVMRHRRG</sequence>
<dbReference type="SUPFAM" id="SSF56317">
    <property type="entry name" value="Carbon-nitrogen hydrolase"/>
    <property type="match status" value="1"/>
</dbReference>
<dbReference type="PROSITE" id="PS50263">
    <property type="entry name" value="CN_HYDROLASE"/>
    <property type="match status" value="1"/>
</dbReference>
<keyword evidence="7 9" id="KW-0472">Membrane</keyword>
<evidence type="ECO:0000256" key="7">
    <source>
        <dbReference type="ARBA" id="ARBA00023136"/>
    </source>
</evidence>
<evidence type="ECO:0000256" key="6">
    <source>
        <dbReference type="ARBA" id="ARBA00022989"/>
    </source>
</evidence>
<dbReference type="Gene3D" id="3.60.110.10">
    <property type="entry name" value="Carbon-nitrogen hydrolase"/>
    <property type="match status" value="1"/>
</dbReference>
<dbReference type="Pfam" id="PF00795">
    <property type="entry name" value="CN_hydrolase"/>
    <property type="match status" value="1"/>
</dbReference>
<evidence type="ECO:0000256" key="5">
    <source>
        <dbReference type="ARBA" id="ARBA00022692"/>
    </source>
</evidence>
<comment type="pathway">
    <text evidence="9">Protein modification; lipoprotein biosynthesis (N-acyl transfer).</text>
</comment>
<evidence type="ECO:0000313" key="11">
    <source>
        <dbReference type="EMBL" id="MDP4573559.1"/>
    </source>
</evidence>
<dbReference type="EMBL" id="JAVAIM010000001">
    <property type="protein sequence ID" value="MDP4573559.1"/>
    <property type="molecule type" value="Genomic_DNA"/>
</dbReference>
<evidence type="ECO:0000256" key="8">
    <source>
        <dbReference type="ARBA" id="ARBA00023315"/>
    </source>
</evidence>
<dbReference type="CDD" id="cd07571">
    <property type="entry name" value="ALP_N-acyl_transferase"/>
    <property type="match status" value="1"/>
</dbReference>
<evidence type="ECO:0000256" key="4">
    <source>
        <dbReference type="ARBA" id="ARBA00022679"/>
    </source>
</evidence>
<comment type="caution">
    <text evidence="11">The sequence shown here is derived from an EMBL/GenBank/DDBJ whole genome shotgun (WGS) entry which is preliminary data.</text>
</comment>
<evidence type="ECO:0000259" key="10">
    <source>
        <dbReference type="PROSITE" id="PS50263"/>
    </source>
</evidence>
<dbReference type="HAMAP" id="MF_01148">
    <property type="entry name" value="Lnt"/>
    <property type="match status" value="1"/>
</dbReference>
<dbReference type="NCBIfam" id="TIGR00546">
    <property type="entry name" value="lnt"/>
    <property type="match status" value="1"/>
</dbReference>
<evidence type="ECO:0000256" key="2">
    <source>
        <dbReference type="ARBA" id="ARBA00010065"/>
    </source>
</evidence>
<comment type="function">
    <text evidence="9">Catalyzes the phospholipid dependent N-acylation of the N-terminal cysteine of apolipoprotein, the last step in lipoprotein maturation.</text>
</comment>
<gene>
    <name evidence="9 11" type="primary">lnt</name>
    <name evidence="11" type="ORF">Q9K02_00215</name>
</gene>
<organism evidence="11 12">
    <name type="scientific">Qipengyuania profundimaris</name>
    <dbReference type="NCBI Taxonomy" id="3067652"/>
    <lineage>
        <taxon>Bacteria</taxon>
        <taxon>Pseudomonadati</taxon>
        <taxon>Pseudomonadota</taxon>
        <taxon>Alphaproteobacteria</taxon>
        <taxon>Sphingomonadales</taxon>
        <taxon>Erythrobacteraceae</taxon>
        <taxon>Qipengyuania</taxon>
    </lineage>
</organism>
<evidence type="ECO:0000256" key="9">
    <source>
        <dbReference type="HAMAP-Rule" id="MF_01148"/>
    </source>
</evidence>
<keyword evidence="6 9" id="KW-1133">Transmembrane helix</keyword>
<comment type="similarity">
    <text evidence="2 9">Belongs to the CN hydrolase family. Apolipoprotein N-acyltransferase subfamily.</text>
</comment>